<name>C1N5U1_MICPC</name>
<dbReference type="KEGG" id="mpp:MICPUCDRAFT_53039"/>
<evidence type="ECO:0000256" key="7">
    <source>
        <dbReference type="ARBA" id="ARBA00023128"/>
    </source>
</evidence>
<evidence type="ECO:0000256" key="1">
    <source>
        <dbReference type="ARBA" id="ARBA00004448"/>
    </source>
</evidence>
<comment type="function">
    <text evidence="9">Mediates the uptake of pyruvate into mitochondria.</text>
</comment>
<dbReference type="GO" id="GO:0005743">
    <property type="term" value="C:mitochondrial inner membrane"/>
    <property type="evidence" value="ECO:0007669"/>
    <property type="project" value="UniProtKB-SubCell"/>
</dbReference>
<evidence type="ECO:0000313" key="11">
    <source>
        <dbReference type="Proteomes" id="UP000001876"/>
    </source>
</evidence>
<dbReference type="EMBL" id="GG663748">
    <property type="protein sequence ID" value="EEH52561.1"/>
    <property type="molecule type" value="Genomic_DNA"/>
</dbReference>
<dbReference type="STRING" id="564608.C1N5U1"/>
<evidence type="ECO:0000256" key="9">
    <source>
        <dbReference type="RuleBase" id="RU363100"/>
    </source>
</evidence>
<dbReference type="InterPro" id="IPR005336">
    <property type="entry name" value="MPC"/>
</dbReference>
<gene>
    <name evidence="10" type="ORF">MICPUCDRAFT_53039</name>
</gene>
<keyword evidence="8" id="KW-0472">Membrane</keyword>
<comment type="similarity">
    <text evidence="2 9">Belongs to the mitochondrial pyruvate carrier (MPC) (TC 2.A.105) family.</text>
</comment>
<evidence type="ECO:0000256" key="4">
    <source>
        <dbReference type="ARBA" id="ARBA00022692"/>
    </source>
</evidence>
<keyword evidence="5 9" id="KW-0999">Mitochondrion inner membrane</keyword>
<keyword evidence="4" id="KW-0812">Transmembrane</keyword>
<evidence type="ECO:0000256" key="5">
    <source>
        <dbReference type="ARBA" id="ARBA00022792"/>
    </source>
</evidence>
<dbReference type="PANTHER" id="PTHR14154">
    <property type="entry name" value="UPF0041 BRAIN PROTEIN 44-RELATED"/>
    <property type="match status" value="1"/>
</dbReference>
<proteinExistence type="inferred from homology"/>
<keyword evidence="11" id="KW-1185">Reference proteome</keyword>
<dbReference type="Proteomes" id="UP000001876">
    <property type="component" value="Unassembled WGS sequence"/>
</dbReference>
<keyword evidence="3 9" id="KW-0813">Transport</keyword>
<comment type="subcellular location">
    <subcellularLocation>
        <location evidence="1 9">Mitochondrion inner membrane</location>
        <topology evidence="1 9">Multi-pass membrane protein</topology>
    </subcellularLocation>
</comment>
<dbReference type="GeneID" id="9688654"/>
<evidence type="ECO:0000256" key="2">
    <source>
        <dbReference type="ARBA" id="ARBA00006416"/>
    </source>
</evidence>
<keyword evidence="6" id="KW-1133">Transmembrane helix</keyword>
<dbReference type="OMA" id="FWAPIVK"/>
<dbReference type="RefSeq" id="XP_003063425.1">
    <property type="nucleotide sequence ID" value="XM_003063379.1"/>
</dbReference>
<protein>
    <recommendedName>
        <fullName evidence="9">Mitochondrial pyruvate carrier</fullName>
    </recommendedName>
</protein>
<evidence type="ECO:0000256" key="6">
    <source>
        <dbReference type="ARBA" id="ARBA00022989"/>
    </source>
</evidence>
<reference evidence="10 11" key="1">
    <citation type="journal article" date="2009" name="Science">
        <title>Green evolution and dynamic adaptations revealed by genomes of the marine picoeukaryotes Micromonas.</title>
        <authorList>
            <person name="Worden A.Z."/>
            <person name="Lee J.H."/>
            <person name="Mock T."/>
            <person name="Rouze P."/>
            <person name="Simmons M.P."/>
            <person name="Aerts A.L."/>
            <person name="Allen A.E."/>
            <person name="Cuvelier M.L."/>
            <person name="Derelle E."/>
            <person name="Everett M.V."/>
            <person name="Foulon E."/>
            <person name="Grimwood J."/>
            <person name="Gundlach H."/>
            <person name="Henrissat B."/>
            <person name="Napoli C."/>
            <person name="McDonald S.M."/>
            <person name="Parker M.S."/>
            <person name="Rombauts S."/>
            <person name="Salamov A."/>
            <person name="Von Dassow P."/>
            <person name="Badger J.H."/>
            <person name="Coutinho P.M."/>
            <person name="Demir E."/>
            <person name="Dubchak I."/>
            <person name="Gentemann C."/>
            <person name="Eikrem W."/>
            <person name="Gready J.E."/>
            <person name="John U."/>
            <person name="Lanier W."/>
            <person name="Lindquist E.A."/>
            <person name="Lucas S."/>
            <person name="Mayer K.F."/>
            <person name="Moreau H."/>
            <person name="Not F."/>
            <person name="Otillar R."/>
            <person name="Panaud O."/>
            <person name="Pangilinan J."/>
            <person name="Paulsen I."/>
            <person name="Piegu B."/>
            <person name="Poliakov A."/>
            <person name="Robbens S."/>
            <person name="Schmutz J."/>
            <person name="Toulza E."/>
            <person name="Wyss T."/>
            <person name="Zelensky A."/>
            <person name="Zhou K."/>
            <person name="Armbrust E.V."/>
            <person name="Bhattacharya D."/>
            <person name="Goodenough U.W."/>
            <person name="Van de Peer Y."/>
            <person name="Grigoriev I.V."/>
        </authorList>
    </citation>
    <scope>NUCLEOTIDE SEQUENCE [LARGE SCALE GENOMIC DNA]</scope>
    <source>
        <strain evidence="10 11">CCMP1545</strain>
    </source>
</reference>
<sequence length="112" mass="12361">MASGLFAAVNNFINHPAGPKTIFFWAPTMKWGITAANVKDFSRPPELLSYGQQSAVAVTGIIWCKYALDITPKNYNLMSVNVVMASTGLYQLYRKFEHERRTSAEAGANKSA</sequence>
<evidence type="ECO:0000313" key="10">
    <source>
        <dbReference type="EMBL" id="EEH52561.1"/>
    </source>
</evidence>
<dbReference type="eggNOG" id="KOG1589">
    <property type="taxonomic scope" value="Eukaryota"/>
</dbReference>
<evidence type="ECO:0000256" key="3">
    <source>
        <dbReference type="ARBA" id="ARBA00022448"/>
    </source>
</evidence>
<keyword evidence="7 9" id="KW-0496">Mitochondrion</keyword>
<dbReference type="GO" id="GO:0006850">
    <property type="term" value="P:pyruvate import into mitochondria"/>
    <property type="evidence" value="ECO:0007669"/>
    <property type="project" value="InterPro"/>
</dbReference>
<evidence type="ECO:0000256" key="8">
    <source>
        <dbReference type="ARBA" id="ARBA00023136"/>
    </source>
</evidence>
<organism evidence="11">
    <name type="scientific">Micromonas pusilla (strain CCMP1545)</name>
    <name type="common">Picoplanktonic green alga</name>
    <dbReference type="NCBI Taxonomy" id="564608"/>
    <lineage>
        <taxon>Eukaryota</taxon>
        <taxon>Viridiplantae</taxon>
        <taxon>Chlorophyta</taxon>
        <taxon>Mamiellophyceae</taxon>
        <taxon>Mamiellales</taxon>
        <taxon>Mamiellaceae</taxon>
        <taxon>Micromonas</taxon>
    </lineage>
</organism>
<dbReference type="Pfam" id="PF03650">
    <property type="entry name" value="MPC"/>
    <property type="match status" value="1"/>
</dbReference>
<accession>C1N5U1</accession>
<dbReference type="AlphaFoldDB" id="C1N5U1"/>
<dbReference type="OrthoDB" id="869189at2759"/>